<dbReference type="GeneID" id="7837616"/>
<dbReference type="HOGENOM" id="CLU_383348_0_0_1"/>
<dbReference type="RefSeq" id="XP_001025985.2">
    <property type="nucleotide sequence ID" value="XM_001025985.2"/>
</dbReference>
<dbReference type="EMBL" id="GG662331">
    <property type="protein sequence ID" value="EAS05740.2"/>
    <property type="molecule type" value="Genomic_DNA"/>
</dbReference>
<name>Q24DA5_TETTS</name>
<feature type="coiled-coil region" evidence="1">
    <location>
        <begin position="447"/>
        <end position="474"/>
    </location>
</feature>
<evidence type="ECO:0000313" key="4">
    <source>
        <dbReference type="Proteomes" id="UP000009168"/>
    </source>
</evidence>
<feature type="compositionally biased region" description="Low complexity" evidence="2">
    <location>
        <begin position="607"/>
        <end position="637"/>
    </location>
</feature>
<gene>
    <name evidence="3" type="ORF">TTHERM_01039820</name>
</gene>
<feature type="compositionally biased region" description="Low complexity" evidence="2">
    <location>
        <begin position="360"/>
        <end position="373"/>
    </location>
</feature>
<dbReference type="InParanoid" id="Q24DA5"/>
<dbReference type="KEGG" id="tet:TTHERM_01039820"/>
<dbReference type="Proteomes" id="UP000009168">
    <property type="component" value="Unassembled WGS sequence"/>
</dbReference>
<keyword evidence="1" id="KW-0175">Coiled coil</keyword>
<feature type="region of interest" description="Disordered" evidence="2">
    <location>
        <begin position="311"/>
        <end position="347"/>
    </location>
</feature>
<evidence type="ECO:0000256" key="2">
    <source>
        <dbReference type="SAM" id="MobiDB-lite"/>
    </source>
</evidence>
<organism evidence="3 4">
    <name type="scientific">Tetrahymena thermophila (strain SB210)</name>
    <dbReference type="NCBI Taxonomy" id="312017"/>
    <lineage>
        <taxon>Eukaryota</taxon>
        <taxon>Sar</taxon>
        <taxon>Alveolata</taxon>
        <taxon>Ciliophora</taxon>
        <taxon>Intramacronucleata</taxon>
        <taxon>Oligohymenophorea</taxon>
        <taxon>Hymenostomatida</taxon>
        <taxon>Tetrahymenina</taxon>
        <taxon>Tetrahymenidae</taxon>
        <taxon>Tetrahymena</taxon>
    </lineage>
</organism>
<feature type="region of interest" description="Disordered" evidence="2">
    <location>
        <begin position="605"/>
        <end position="638"/>
    </location>
</feature>
<dbReference type="AlphaFoldDB" id="Q24DA5"/>
<feature type="compositionally biased region" description="Polar residues" evidence="2">
    <location>
        <begin position="376"/>
        <end position="385"/>
    </location>
</feature>
<keyword evidence="4" id="KW-1185">Reference proteome</keyword>
<feature type="compositionally biased region" description="Basic and acidic residues" evidence="2">
    <location>
        <begin position="329"/>
        <end position="340"/>
    </location>
</feature>
<evidence type="ECO:0000256" key="1">
    <source>
        <dbReference type="SAM" id="Coils"/>
    </source>
</evidence>
<feature type="coiled-coil region" evidence="1">
    <location>
        <begin position="642"/>
        <end position="669"/>
    </location>
</feature>
<accession>Q24DA5</accession>
<sequence length="684" mass="78163">MGCCSISPTNDGFRVELTEGFKQIINQKSDHDDKIFRKYNEFIEQENRKPQLISVLGRGRSVSQMNGTNILQQQNRINTHENIKYWYPRPSVQSRTSLSPLSRSSYIKNENMPIQQSQKMTSSYINQGDNRFNRSYSVISSQRSSQGAIYTQVSPLKVSPIKSNPSQNKQSILVVNDLSCQTNQNHSFQAIANNPSNQTNIWNQISQEINQFTSKKNRQKVKITLQSDKCQDFSQTEQILSQLTPQLANQGIIVSQQNIQFVQNNNGNKQLEVELQISQNQNKTDLEENINQENEVVNQVQEFTLQQESLNTSKVSSTKLQKGNQQAQESEKDINNDKEFNQYSKGSADSVASNYQYKKTSSSRISTNNNSRIDLGNNSNHVSASTQNLNLKNSLQTNTSLYSQISSQQQQQLKQDKQQQPQEIENDLKDDGQIDDLKALQTSNQSIQQFKEKHEILMNNLQQLKKSANESLNKSKLSHLKPDFCNQSSKLSRSNLYDEDSQMKSQIIENSFSQAMNSNGESKSHQTFAESIKKCQEIKKYLQNKIITEQMNKKLEIQDESLKNSRASFKEQKTKKTNQILQEISDMIQNSSSIYSSQSNFTKFHANSSQKKQNLQNNENDASNSSFNSSQQSFSNKDSTKISQLLTKLDKLNESYKRLNFQIESEIQNSKSSSLSSLEQDLKN</sequence>
<feature type="compositionally biased region" description="Polar residues" evidence="2">
    <location>
        <begin position="311"/>
        <end position="328"/>
    </location>
</feature>
<proteinExistence type="predicted"/>
<feature type="region of interest" description="Disordered" evidence="2">
    <location>
        <begin position="359"/>
        <end position="385"/>
    </location>
</feature>
<protein>
    <submittedName>
        <fullName evidence="3">Uncharacterized protein</fullName>
    </submittedName>
</protein>
<evidence type="ECO:0000313" key="3">
    <source>
        <dbReference type="EMBL" id="EAS05740.2"/>
    </source>
</evidence>
<reference evidence="4" key="1">
    <citation type="journal article" date="2006" name="PLoS Biol.">
        <title>Macronuclear genome sequence of the ciliate Tetrahymena thermophila, a model eukaryote.</title>
        <authorList>
            <person name="Eisen J.A."/>
            <person name="Coyne R.S."/>
            <person name="Wu M."/>
            <person name="Wu D."/>
            <person name="Thiagarajan M."/>
            <person name="Wortman J.R."/>
            <person name="Badger J.H."/>
            <person name="Ren Q."/>
            <person name="Amedeo P."/>
            <person name="Jones K.M."/>
            <person name="Tallon L.J."/>
            <person name="Delcher A.L."/>
            <person name="Salzberg S.L."/>
            <person name="Silva J.C."/>
            <person name="Haas B.J."/>
            <person name="Majoros W.H."/>
            <person name="Farzad M."/>
            <person name="Carlton J.M."/>
            <person name="Smith R.K. Jr."/>
            <person name="Garg J."/>
            <person name="Pearlman R.E."/>
            <person name="Karrer K.M."/>
            <person name="Sun L."/>
            <person name="Manning G."/>
            <person name="Elde N.C."/>
            <person name="Turkewitz A.P."/>
            <person name="Asai D.J."/>
            <person name="Wilkes D.E."/>
            <person name="Wang Y."/>
            <person name="Cai H."/>
            <person name="Collins K."/>
            <person name="Stewart B.A."/>
            <person name="Lee S.R."/>
            <person name="Wilamowska K."/>
            <person name="Weinberg Z."/>
            <person name="Ruzzo W.L."/>
            <person name="Wloga D."/>
            <person name="Gaertig J."/>
            <person name="Frankel J."/>
            <person name="Tsao C.-C."/>
            <person name="Gorovsky M.A."/>
            <person name="Keeling P.J."/>
            <person name="Waller R.F."/>
            <person name="Patron N.J."/>
            <person name="Cherry J.M."/>
            <person name="Stover N.A."/>
            <person name="Krieger C.J."/>
            <person name="del Toro C."/>
            <person name="Ryder H.F."/>
            <person name="Williamson S.C."/>
            <person name="Barbeau R.A."/>
            <person name="Hamilton E.P."/>
            <person name="Orias E."/>
        </authorList>
    </citation>
    <scope>NUCLEOTIDE SEQUENCE [LARGE SCALE GENOMIC DNA]</scope>
    <source>
        <strain evidence="4">SB210</strain>
    </source>
</reference>